<dbReference type="Pfam" id="PF13302">
    <property type="entry name" value="Acetyltransf_3"/>
    <property type="match status" value="1"/>
</dbReference>
<evidence type="ECO:0000259" key="1">
    <source>
        <dbReference type="PROSITE" id="PS51186"/>
    </source>
</evidence>
<name>A0AAE3EQM2_9FLAO</name>
<protein>
    <submittedName>
        <fullName evidence="2">GNAT family N-acetyltransferase</fullName>
    </submittedName>
</protein>
<dbReference type="InterPro" id="IPR000182">
    <property type="entry name" value="GNAT_dom"/>
</dbReference>
<dbReference type="RefSeq" id="WP_317900382.1">
    <property type="nucleotide sequence ID" value="NZ_JAIRBC010000001.1"/>
</dbReference>
<dbReference type="Proteomes" id="UP001200642">
    <property type="component" value="Unassembled WGS sequence"/>
</dbReference>
<organism evidence="2 3">
    <name type="scientific">Cerina litoralis</name>
    <dbReference type="NCBI Taxonomy" id="2874477"/>
    <lineage>
        <taxon>Bacteria</taxon>
        <taxon>Pseudomonadati</taxon>
        <taxon>Bacteroidota</taxon>
        <taxon>Flavobacteriia</taxon>
        <taxon>Flavobacteriales</taxon>
        <taxon>Flavobacteriaceae</taxon>
        <taxon>Cerina</taxon>
    </lineage>
</organism>
<dbReference type="EMBL" id="JAIRBC010000001">
    <property type="protein sequence ID" value="MCG2459233.1"/>
    <property type="molecule type" value="Genomic_DNA"/>
</dbReference>
<dbReference type="PANTHER" id="PTHR43792:SF1">
    <property type="entry name" value="N-ACETYLTRANSFERASE DOMAIN-CONTAINING PROTEIN"/>
    <property type="match status" value="1"/>
</dbReference>
<dbReference type="InterPro" id="IPR016181">
    <property type="entry name" value="Acyl_CoA_acyltransferase"/>
</dbReference>
<comment type="caution">
    <text evidence="2">The sequence shown here is derived from an EMBL/GenBank/DDBJ whole genome shotgun (WGS) entry which is preliminary data.</text>
</comment>
<reference evidence="2" key="1">
    <citation type="submission" date="2023-02" db="EMBL/GenBank/DDBJ databases">
        <title>Genome of Flavobacteriaceae gen. nov. sp. strain F89.</title>
        <authorList>
            <person name="Wang Y."/>
        </authorList>
    </citation>
    <scope>NUCLEOTIDE SEQUENCE</scope>
    <source>
        <strain evidence="2">F89</strain>
    </source>
</reference>
<dbReference type="PANTHER" id="PTHR43792">
    <property type="entry name" value="GNAT FAMILY, PUTATIVE (AFU_ORTHOLOGUE AFUA_3G00765)-RELATED-RELATED"/>
    <property type="match status" value="1"/>
</dbReference>
<evidence type="ECO:0000313" key="2">
    <source>
        <dbReference type="EMBL" id="MCG2459233.1"/>
    </source>
</evidence>
<evidence type="ECO:0000313" key="3">
    <source>
        <dbReference type="Proteomes" id="UP001200642"/>
    </source>
</evidence>
<keyword evidence="3" id="KW-1185">Reference proteome</keyword>
<dbReference type="AlphaFoldDB" id="A0AAE3EQM2"/>
<sequence length="171" mass="19549">MYREFETERLLIRPTLEEDAELIYQIMNAPKFIKFVGDRHINSIQDAEKYIRIKMLPQLNALGYSNYSLITKADGSKIGTCGLYNRDGLDGIDIGFGLLPQYEGLGYAYESAHRLLKAAFEEFDIEEIKAITSKENVSSQRLLEKLGLKMVGTTKLPNENHEILLYKKILP</sequence>
<dbReference type="Gene3D" id="3.40.630.30">
    <property type="match status" value="1"/>
</dbReference>
<gene>
    <name evidence="2" type="ORF">K8352_00570</name>
</gene>
<dbReference type="InterPro" id="IPR051531">
    <property type="entry name" value="N-acetyltransferase"/>
</dbReference>
<dbReference type="GO" id="GO:0016747">
    <property type="term" value="F:acyltransferase activity, transferring groups other than amino-acyl groups"/>
    <property type="evidence" value="ECO:0007669"/>
    <property type="project" value="InterPro"/>
</dbReference>
<feature type="domain" description="N-acetyltransferase" evidence="1">
    <location>
        <begin position="10"/>
        <end position="170"/>
    </location>
</feature>
<dbReference type="SUPFAM" id="SSF55729">
    <property type="entry name" value="Acyl-CoA N-acyltransferases (Nat)"/>
    <property type="match status" value="1"/>
</dbReference>
<proteinExistence type="predicted"/>
<dbReference type="PROSITE" id="PS51186">
    <property type="entry name" value="GNAT"/>
    <property type="match status" value="1"/>
</dbReference>
<accession>A0AAE3EQM2</accession>